<dbReference type="InterPro" id="IPR027417">
    <property type="entry name" value="P-loop_NTPase"/>
</dbReference>
<dbReference type="Proteomes" id="UP000478052">
    <property type="component" value="Unassembled WGS sequence"/>
</dbReference>
<reference evidence="4 5" key="1">
    <citation type="submission" date="2019-08" db="EMBL/GenBank/DDBJ databases">
        <title>Whole genome of Aphis craccivora.</title>
        <authorList>
            <person name="Voronova N.V."/>
            <person name="Shulinski R.S."/>
            <person name="Bandarenka Y.V."/>
            <person name="Zhorov D.G."/>
            <person name="Warner D."/>
        </authorList>
    </citation>
    <scope>NUCLEOTIDE SEQUENCE [LARGE SCALE GENOMIC DNA]</scope>
    <source>
        <strain evidence="4">180601</strain>
        <tissue evidence="4">Whole Body</tissue>
    </source>
</reference>
<sequence length="494" mass="57488">KEVGFAIRTNIAYDGSMDDECPMPGHAISFKAQEFLHIKEKYDNNWWIGRLVKEGSELDYIPSPARIEVLRMTDQLPSSIKNSKSYSNLDGNPTAENDHTSALTFPTVKDKRNIFSKKQDTSLSPYDIIPPMRPIVIIGPSLKGYEVTDLLQKALFNYLDRFFTGRIIIAQVEDDISLIRKSFYNNSSEINKPGSRSNTIDRVHQVVEKIYQFVQTLQLLVLDCDTINHPSQLAKTPLAPIIVYIKVPPKILQRLIRTRSSSKSKYFIVQMVAAEKLAECPIEMFDVILDESQLKEAFEHLAGYLVSYWRATHPFDFLDIRRQELFTKPIKRSPNIDMSILISEMNNCSLPDHHVSIVSTTIINFMITKDRGICHLQVTATMHRPQNQSLLQQHYHDVDQHDYLQQPLCFNFSQLEYYLADGQSNDRNGRLYQNRVLQLSYRERQQFCVKCHQRQHPHQLQQQNHNQQKQNQRVQKRRERHVSFAKSPPHHDNE</sequence>
<dbReference type="Gene3D" id="2.30.30.40">
    <property type="entry name" value="SH3 Domains"/>
    <property type="match status" value="1"/>
</dbReference>
<evidence type="ECO:0000313" key="4">
    <source>
        <dbReference type="EMBL" id="KAF0760246.1"/>
    </source>
</evidence>
<dbReference type="InterPro" id="IPR000584">
    <property type="entry name" value="VDCC_L_bsu"/>
</dbReference>
<dbReference type="SUPFAM" id="SSF52540">
    <property type="entry name" value="P-loop containing nucleoside triphosphate hydrolases"/>
    <property type="match status" value="1"/>
</dbReference>
<dbReference type="Gene3D" id="3.40.50.300">
    <property type="entry name" value="P-loop containing nucleotide triphosphate hydrolases"/>
    <property type="match status" value="1"/>
</dbReference>
<dbReference type="GO" id="GO:0005891">
    <property type="term" value="C:voltage-gated calcium channel complex"/>
    <property type="evidence" value="ECO:0007669"/>
    <property type="project" value="InterPro"/>
</dbReference>
<evidence type="ECO:0000313" key="5">
    <source>
        <dbReference type="Proteomes" id="UP000478052"/>
    </source>
</evidence>
<organism evidence="4 5">
    <name type="scientific">Aphis craccivora</name>
    <name type="common">Cowpea aphid</name>
    <dbReference type="NCBI Taxonomy" id="307492"/>
    <lineage>
        <taxon>Eukaryota</taxon>
        <taxon>Metazoa</taxon>
        <taxon>Ecdysozoa</taxon>
        <taxon>Arthropoda</taxon>
        <taxon>Hexapoda</taxon>
        <taxon>Insecta</taxon>
        <taxon>Pterygota</taxon>
        <taxon>Neoptera</taxon>
        <taxon>Paraneoptera</taxon>
        <taxon>Hemiptera</taxon>
        <taxon>Sternorrhyncha</taxon>
        <taxon>Aphidomorpha</taxon>
        <taxon>Aphidoidea</taxon>
        <taxon>Aphididae</taxon>
        <taxon>Aphidini</taxon>
        <taxon>Aphis</taxon>
        <taxon>Aphis</taxon>
    </lineage>
</organism>
<dbReference type="Pfam" id="PF00625">
    <property type="entry name" value="Guanylate_kin"/>
    <property type="match status" value="1"/>
</dbReference>
<accession>A0A6G0YRK6</accession>
<dbReference type="SMART" id="SM00072">
    <property type="entry name" value="GuKc"/>
    <property type="match status" value="1"/>
</dbReference>
<dbReference type="CDD" id="cd11863">
    <property type="entry name" value="SH3_CACNB"/>
    <property type="match status" value="1"/>
</dbReference>
<dbReference type="GO" id="GO:0005245">
    <property type="term" value="F:voltage-gated calcium channel activity"/>
    <property type="evidence" value="ECO:0007669"/>
    <property type="project" value="InterPro"/>
</dbReference>
<name>A0A6G0YRK6_APHCR</name>
<feature type="non-terminal residue" evidence="4">
    <location>
        <position position="1"/>
    </location>
</feature>
<evidence type="ECO:0000256" key="2">
    <source>
        <dbReference type="SAM" id="MobiDB-lite"/>
    </source>
</evidence>
<dbReference type="SUPFAM" id="SSF50044">
    <property type="entry name" value="SH3-domain"/>
    <property type="match status" value="1"/>
</dbReference>
<dbReference type="PRINTS" id="PR01626">
    <property type="entry name" value="LCACHANNELB"/>
</dbReference>
<dbReference type="EMBL" id="VUJU01002741">
    <property type="protein sequence ID" value="KAF0760246.1"/>
    <property type="molecule type" value="Genomic_DNA"/>
</dbReference>
<dbReference type="OrthoDB" id="5962384at2759"/>
<dbReference type="AlphaFoldDB" id="A0A6G0YRK6"/>
<feature type="region of interest" description="Disordered" evidence="2">
    <location>
        <begin position="458"/>
        <end position="494"/>
    </location>
</feature>
<comment type="caution">
    <text evidence="4">The sequence shown here is derived from an EMBL/GenBank/DDBJ whole genome shotgun (WGS) entry which is preliminary data.</text>
</comment>
<feature type="compositionally biased region" description="Low complexity" evidence="2">
    <location>
        <begin position="458"/>
        <end position="473"/>
    </location>
</feature>
<keyword evidence="5" id="KW-1185">Reference proteome</keyword>
<dbReference type="PANTHER" id="PTHR11824">
    <property type="entry name" value="VOLTAGE-DEPENDENT CALCIUM CHANNEL BETA SUBUNIT"/>
    <property type="match status" value="1"/>
</dbReference>
<keyword evidence="1" id="KW-0597">Phosphoprotein</keyword>
<dbReference type="InterPro" id="IPR036028">
    <property type="entry name" value="SH3-like_dom_sf"/>
</dbReference>
<proteinExistence type="predicted"/>
<dbReference type="InterPro" id="IPR008145">
    <property type="entry name" value="GK/Ca_channel_bsu"/>
</dbReference>
<gene>
    <name evidence="4" type="ORF">FWK35_00011061</name>
</gene>
<feature type="domain" description="Guanylate kinase/L-type calcium channel beta subunit" evidence="3">
    <location>
        <begin position="131"/>
        <end position="309"/>
    </location>
</feature>
<evidence type="ECO:0000259" key="3">
    <source>
        <dbReference type="SMART" id="SM00072"/>
    </source>
</evidence>
<protein>
    <submittedName>
        <fullName evidence="4">Voltage-dependent L-type calcium channel subunit beta-3-like</fullName>
    </submittedName>
</protein>
<evidence type="ECO:0000256" key="1">
    <source>
        <dbReference type="ARBA" id="ARBA00022553"/>
    </source>
</evidence>